<keyword evidence="2" id="KW-0378">Hydrolase</keyword>
<evidence type="ECO:0000259" key="4">
    <source>
        <dbReference type="SMART" id="SM00475"/>
    </source>
</evidence>
<evidence type="ECO:0000256" key="3">
    <source>
        <dbReference type="ARBA" id="ARBA00023125"/>
    </source>
</evidence>
<dbReference type="InterPro" id="IPR020046">
    <property type="entry name" value="5-3_exonucl_a-hlix_arch_N"/>
</dbReference>
<protein>
    <recommendedName>
        <fullName evidence="4">5'-3' exonuclease domain-containing protein</fullName>
    </recommendedName>
</protein>
<dbReference type="CDD" id="cd09898">
    <property type="entry name" value="H3TH_53EXO"/>
    <property type="match status" value="1"/>
</dbReference>
<dbReference type="InterPro" id="IPR002421">
    <property type="entry name" value="5-3_exonuclease"/>
</dbReference>
<reference evidence="5 6" key="1">
    <citation type="journal article" date="2024" name="Nat. Commun.">
        <title>Phylogenomics reveals the evolutionary origins of lichenization in chlorophyte algae.</title>
        <authorList>
            <person name="Puginier C."/>
            <person name="Libourel C."/>
            <person name="Otte J."/>
            <person name="Skaloud P."/>
            <person name="Haon M."/>
            <person name="Grisel S."/>
            <person name="Petersen M."/>
            <person name="Berrin J.G."/>
            <person name="Delaux P.M."/>
            <person name="Dal Grande F."/>
            <person name="Keller J."/>
        </authorList>
    </citation>
    <scope>NUCLEOTIDE SEQUENCE [LARGE SCALE GENOMIC DNA]</scope>
    <source>
        <strain evidence="5 6">SAG 245.80</strain>
    </source>
</reference>
<name>A0AAW1QAK9_9CHLO</name>
<evidence type="ECO:0000256" key="2">
    <source>
        <dbReference type="ARBA" id="ARBA00022801"/>
    </source>
</evidence>
<dbReference type="PANTHER" id="PTHR42646:SF2">
    <property type="entry name" value="5'-3' EXONUCLEASE FAMILY PROTEIN"/>
    <property type="match status" value="1"/>
</dbReference>
<evidence type="ECO:0000256" key="1">
    <source>
        <dbReference type="ARBA" id="ARBA00022722"/>
    </source>
</evidence>
<dbReference type="InterPro" id="IPR020045">
    <property type="entry name" value="DNA_polI_H3TH"/>
</dbReference>
<sequence>MCRRCLQTSGEAGRLILVDAMALLYRAHFGFGQMRLANAAGEDTSVTYGLIGTLLNLLELVPPPTHLAIVFDAAGKTFRHELYSGYKGQRPPMPPELAQAVPRVRKVLRVLGLAELRVPGVEADDVIGTVATRAVDAGFHVAIVSPDKDFYQLLRPGLQLLRPPKRSAAAQATVGGLVPYNADAFVAEFAVQPSQWADVLALSGDAADNVPGVAGVGPKTALALLQRFGDLEGVLGGAGEVTRKKPREELSSDSGVAAARLSKRLVSIRTDLDLPPLRFDWGELRLREPDEASRTAIAETFAALQFVQHARRLDLVWASLFPRPHASLR</sequence>
<dbReference type="SUPFAM" id="SSF88723">
    <property type="entry name" value="PIN domain-like"/>
    <property type="match status" value="1"/>
</dbReference>
<dbReference type="InterPro" id="IPR036279">
    <property type="entry name" value="5-3_exonuclease_C_sf"/>
</dbReference>
<dbReference type="InterPro" id="IPR008918">
    <property type="entry name" value="HhH2"/>
</dbReference>
<proteinExistence type="predicted"/>
<dbReference type="InterPro" id="IPR029060">
    <property type="entry name" value="PIN-like_dom_sf"/>
</dbReference>
<dbReference type="FunFam" id="1.10.150.20:FF:000003">
    <property type="entry name" value="DNA polymerase I"/>
    <property type="match status" value="1"/>
</dbReference>
<dbReference type="AlphaFoldDB" id="A0AAW1QAK9"/>
<dbReference type="Gene3D" id="3.40.50.1010">
    <property type="entry name" value="5'-nuclease"/>
    <property type="match status" value="1"/>
</dbReference>
<gene>
    <name evidence="5" type="ORF">WJX81_000182</name>
</gene>
<accession>A0AAW1QAK9</accession>
<dbReference type="GO" id="GO:0003677">
    <property type="term" value="F:DNA binding"/>
    <property type="evidence" value="ECO:0007669"/>
    <property type="project" value="UniProtKB-KW"/>
</dbReference>
<keyword evidence="6" id="KW-1185">Reference proteome</keyword>
<dbReference type="Gene3D" id="1.10.150.20">
    <property type="entry name" value="5' to 3' exonuclease, C-terminal subdomain"/>
    <property type="match status" value="1"/>
</dbReference>
<dbReference type="CDD" id="cd09859">
    <property type="entry name" value="PIN_53EXO"/>
    <property type="match status" value="1"/>
</dbReference>
<dbReference type="EMBL" id="JALJOU010000123">
    <property type="protein sequence ID" value="KAK9819264.1"/>
    <property type="molecule type" value="Genomic_DNA"/>
</dbReference>
<organism evidence="5 6">
    <name type="scientific">Elliptochloris bilobata</name>
    <dbReference type="NCBI Taxonomy" id="381761"/>
    <lineage>
        <taxon>Eukaryota</taxon>
        <taxon>Viridiplantae</taxon>
        <taxon>Chlorophyta</taxon>
        <taxon>core chlorophytes</taxon>
        <taxon>Trebouxiophyceae</taxon>
        <taxon>Trebouxiophyceae incertae sedis</taxon>
        <taxon>Elliptochloris clade</taxon>
        <taxon>Elliptochloris</taxon>
    </lineage>
</organism>
<dbReference type="InterPro" id="IPR038969">
    <property type="entry name" value="FEN"/>
</dbReference>
<dbReference type="GO" id="GO:0017108">
    <property type="term" value="F:5'-flap endonuclease activity"/>
    <property type="evidence" value="ECO:0007669"/>
    <property type="project" value="InterPro"/>
</dbReference>
<feature type="domain" description="5'-3' exonuclease" evidence="4">
    <location>
        <begin position="13"/>
        <end position="287"/>
    </location>
</feature>
<dbReference type="SUPFAM" id="SSF47807">
    <property type="entry name" value="5' to 3' exonuclease, C-terminal subdomain"/>
    <property type="match status" value="1"/>
</dbReference>
<comment type="caution">
    <text evidence="5">The sequence shown here is derived from an EMBL/GenBank/DDBJ whole genome shotgun (WGS) entry which is preliminary data.</text>
</comment>
<dbReference type="GO" id="GO:0008409">
    <property type="term" value="F:5'-3' exonuclease activity"/>
    <property type="evidence" value="ECO:0007669"/>
    <property type="project" value="InterPro"/>
</dbReference>
<keyword evidence="1" id="KW-0540">Nuclease</keyword>
<dbReference type="SMART" id="SM00475">
    <property type="entry name" value="53EXOc"/>
    <property type="match status" value="1"/>
</dbReference>
<dbReference type="GO" id="GO:0033567">
    <property type="term" value="P:DNA replication, Okazaki fragment processing"/>
    <property type="evidence" value="ECO:0007669"/>
    <property type="project" value="InterPro"/>
</dbReference>
<dbReference type="Pfam" id="PF01367">
    <property type="entry name" value="5_3_exonuc"/>
    <property type="match status" value="1"/>
</dbReference>
<evidence type="ECO:0000313" key="5">
    <source>
        <dbReference type="EMBL" id="KAK9819264.1"/>
    </source>
</evidence>
<dbReference type="Pfam" id="PF02739">
    <property type="entry name" value="5_3_exonuc_N"/>
    <property type="match status" value="1"/>
</dbReference>
<dbReference type="Proteomes" id="UP001445335">
    <property type="component" value="Unassembled WGS sequence"/>
</dbReference>
<dbReference type="SMART" id="SM00279">
    <property type="entry name" value="HhH2"/>
    <property type="match status" value="1"/>
</dbReference>
<evidence type="ECO:0000313" key="6">
    <source>
        <dbReference type="Proteomes" id="UP001445335"/>
    </source>
</evidence>
<dbReference type="PANTHER" id="PTHR42646">
    <property type="entry name" value="FLAP ENDONUCLEASE XNI"/>
    <property type="match status" value="1"/>
</dbReference>
<keyword evidence="3" id="KW-0238">DNA-binding</keyword>